<evidence type="ECO:0000313" key="1">
    <source>
        <dbReference type="EMBL" id="WWR11828.1"/>
    </source>
</evidence>
<organism evidence="1 2">
    <name type="scientific">Candidatus Legionella polyplacis</name>
    <dbReference type="NCBI Taxonomy" id="2005262"/>
    <lineage>
        <taxon>Bacteria</taxon>
        <taxon>Pseudomonadati</taxon>
        <taxon>Pseudomonadota</taxon>
        <taxon>Gammaproteobacteria</taxon>
        <taxon>Legionellales</taxon>
        <taxon>Legionellaceae</taxon>
        <taxon>Legionella</taxon>
    </lineage>
</organism>
<dbReference type="Proteomes" id="UP001360424">
    <property type="component" value="Chromosome"/>
</dbReference>
<proteinExistence type="predicted"/>
<reference evidence="1" key="1">
    <citation type="submission" date="2023-09" db="EMBL/GenBank/DDBJ databases">
        <title>Genomes of two closely related lineages of the louse Polyplax serrata with different host specificities.</title>
        <authorList>
            <person name="Martinu J."/>
            <person name="Tarabai H."/>
            <person name="Stefka J."/>
            <person name="Hypsa V."/>
        </authorList>
    </citation>
    <scope>NUCLEOTIDE SEQUENCE [LARGE SCALE GENOMIC DNA]</scope>
    <source>
        <strain evidence="1">HR10_N</strain>
    </source>
</reference>
<protein>
    <submittedName>
        <fullName evidence="1">Uncharacterized protein</fullName>
    </submittedName>
</protein>
<keyword evidence="2" id="KW-1185">Reference proteome</keyword>
<sequence length="48" mass="5615">MMDFFGIAFFSIIAIEKLFFARAIADINPINPPPIIMISNFFFMYHLK</sequence>
<dbReference type="RefSeq" id="WP_338521274.1">
    <property type="nucleotide sequence ID" value="NZ_CP135136.1"/>
</dbReference>
<name>A0ABZ2H0Z4_9GAMM</name>
<evidence type="ECO:0000313" key="2">
    <source>
        <dbReference type="Proteomes" id="UP001360424"/>
    </source>
</evidence>
<gene>
    <name evidence="1" type="ORF">RQL38_01510</name>
</gene>
<dbReference type="EMBL" id="CP135136">
    <property type="protein sequence ID" value="WWR11828.1"/>
    <property type="molecule type" value="Genomic_DNA"/>
</dbReference>
<accession>A0ABZ2H0Z4</accession>